<evidence type="ECO:0000256" key="1">
    <source>
        <dbReference type="ARBA" id="ARBA00022603"/>
    </source>
</evidence>
<dbReference type="Gene3D" id="3.90.120.10">
    <property type="entry name" value="DNA Methylase, subunit A, domain 2"/>
    <property type="match status" value="1"/>
</dbReference>
<evidence type="ECO:0000313" key="10">
    <source>
        <dbReference type="Proteomes" id="UP000543908"/>
    </source>
</evidence>
<evidence type="ECO:0000256" key="8">
    <source>
        <dbReference type="RuleBase" id="RU000417"/>
    </source>
</evidence>
<comment type="similarity">
    <text evidence="6 7">Belongs to the class I-like SAM-binding methyltransferase superfamily. C5-methyltransferase family.</text>
</comment>
<dbReference type="RefSeq" id="WP_179028515.1">
    <property type="nucleotide sequence ID" value="NZ_JABUHS010000034.1"/>
</dbReference>
<proteinExistence type="inferred from homology"/>
<name>A0A7Y8UW03_9PSED</name>
<feature type="active site" evidence="6">
    <location>
        <position position="85"/>
    </location>
</feature>
<evidence type="ECO:0000256" key="5">
    <source>
        <dbReference type="ARBA" id="ARBA00047422"/>
    </source>
</evidence>
<dbReference type="EMBL" id="JABUHS010000034">
    <property type="protein sequence ID" value="NWN60623.1"/>
    <property type="molecule type" value="Genomic_DNA"/>
</dbReference>
<comment type="catalytic activity">
    <reaction evidence="5 8">
        <text>a 2'-deoxycytidine in DNA + S-adenosyl-L-methionine = a 5-methyl-2'-deoxycytidine in DNA + S-adenosyl-L-homocysteine + H(+)</text>
        <dbReference type="Rhea" id="RHEA:13681"/>
        <dbReference type="Rhea" id="RHEA-COMP:11369"/>
        <dbReference type="Rhea" id="RHEA-COMP:11370"/>
        <dbReference type="ChEBI" id="CHEBI:15378"/>
        <dbReference type="ChEBI" id="CHEBI:57856"/>
        <dbReference type="ChEBI" id="CHEBI:59789"/>
        <dbReference type="ChEBI" id="CHEBI:85452"/>
        <dbReference type="ChEBI" id="CHEBI:85454"/>
        <dbReference type="EC" id="2.1.1.37"/>
    </reaction>
</comment>
<dbReference type="Gene3D" id="3.40.50.150">
    <property type="entry name" value="Vaccinia Virus protein VP39"/>
    <property type="match status" value="1"/>
</dbReference>
<comment type="caution">
    <text evidence="9">The sequence shown here is derived from an EMBL/GenBank/DDBJ whole genome shotgun (WGS) entry which is preliminary data.</text>
</comment>
<evidence type="ECO:0000256" key="6">
    <source>
        <dbReference type="PROSITE-ProRule" id="PRU01016"/>
    </source>
</evidence>
<dbReference type="GO" id="GO:0009307">
    <property type="term" value="P:DNA restriction-modification system"/>
    <property type="evidence" value="ECO:0007669"/>
    <property type="project" value="UniProtKB-KW"/>
</dbReference>
<dbReference type="NCBIfam" id="TIGR00675">
    <property type="entry name" value="dcm"/>
    <property type="match status" value="1"/>
</dbReference>
<evidence type="ECO:0000256" key="2">
    <source>
        <dbReference type="ARBA" id="ARBA00022679"/>
    </source>
</evidence>
<dbReference type="SUPFAM" id="SSF53335">
    <property type="entry name" value="S-adenosyl-L-methionine-dependent methyltransferases"/>
    <property type="match status" value="1"/>
</dbReference>
<dbReference type="PROSITE" id="PS51679">
    <property type="entry name" value="SAM_MT_C5"/>
    <property type="match status" value="1"/>
</dbReference>
<dbReference type="PANTHER" id="PTHR10629:SF52">
    <property type="entry name" value="DNA (CYTOSINE-5)-METHYLTRANSFERASE 1"/>
    <property type="match status" value="1"/>
</dbReference>
<dbReference type="GO" id="GO:0003886">
    <property type="term" value="F:DNA (cytosine-5-)-methyltransferase activity"/>
    <property type="evidence" value="ECO:0007669"/>
    <property type="project" value="UniProtKB-EC"/>
</dbReference>
<accession>A0A7Y8UW03</accession>
<dbReference type="GO" id="GO:0003677">
    <property type="term" value="F:DNA binding"/>
    <property type="evidence" value="ECO:0007669"/>
    <property type="project" value="TreeGrafter"/>
</dbReference>
<dbReference type="PROSITE" id="PS00094">
    <property type="entry name" value="C5_MTASE_1"/>
    <property type="match status" value="1"/>
</dbReference>
<dbReference type="EC" id="2.1.1.37" evidence="8"/>
<keyword evidence="3 6" id="KW-0949">S-adenosyl-L-methionine</keyword>
<evidence type="ECO:0000256" key="4">
    <source>
        <dbReference type="ARBA" id="ARBA00022747"/>
    </source>
</evidence>
<sequence>MTLKKPSAIDLFCGAGGLTTGLKAAGFSVLAGFELNETAAATYKLNHRKSKLFIGDLSKIDPKKVMDSLNLKQGELDLLAGCPPCQGFSTHKTRNRSSSVDDIRNDLVFEVLRYIMVFLPKTIMLENVPGLAKDQRMLRLKEELKYLGYLIDDNTVKVLDAADFGVPQRRKRMILQASLFGIINEPDKIKIRKTVKQSIGALPLPGFSGDELHDLPVSRSKKVSTIIENIPTNGGSRSDLPLELWLPCHIKRPGSYKDVYGRMSWDDVAPTITGGCTNPSKGRFIHPDQNRSITLREAALLQTFPKDYKFSLKQGKDYAALMIGNALPPLLIKAHAKKYIQHLKSVETGNVK</sequence>
<dbReference type="AlphaFoldDB" id="A0A7Y8UW03"/>
<protein>
    <recommendedName>
        <fullName evidence="8">Cytosine-specific methyltransferase</fullName>
        <ecNumber evidence="8">2.1.1.37</ecNumber>
    </recommendedName>
</protein>
<dbReference type="InterPro" id="IPR001525">
    <property type="entry name" value="C5_MeTfrase"/>
</dbReference>
<dbReference type="Pfam" id="PF00145">
    <property type="entry name" value="DNA_methylase"/>
    <property type="match status" value="1"/>
</dbReference>
<keyword evidence="2 6" id="KW-0808">Transferase</keyword>
<dbReference type="GO" id="GO:0032259">
    <property type="term" value="P:methylation"/>
    <property type="evidence" value="ECO:0007669"/>
    <property type="project" value="UniProtKB-KW"/>
</dbReference>
<dbReference type="PANTHER" id="PTHR10629">
    <property type="entry name" value="CYTOSINE-SPECIFIC METHYLTRANSFERASE"/>
    <property type="match status" value="1"/>
</dbReference>
<keyword evidence="1 6" id="KW-0489">Methyltransferase</keyword>
<organism evidence="9 10">
    <name type="scientific">Pseudomonas allii</name>
    <dbReference type="NCBI Taxonomy" id="2740531"/>
    <lineage>
        <taxon>Bacteria</taxon>
        <taxon>Pseudomonadati</taxon>
        <taxon>Pseudomonadota</taxon>
        <taxon>Gammaproteobacteria</taxon>
        <taxon>Pseudomonadales</taxon>
        <taxon>Pseudomonadaceae</taxon>
        <taxon>Pseudomonas</taxon>
    </lineage>
</organism>
<dbReference type="Proteomes" id="UP000543908">
    <property type="component" value="Unassembled WGS sequence"/>
</dbReference>
<dbReference type="InterPro" id="IPR029063">
    <property type="entry name" value="SAM-dependent_MTases_sf"/>
</dbReference>
<evidence type="ECO:0000313" key="9">
    <source>
        <dbReference type="EMBL" id="NWN60623.1"/>
    </source>
</evidence>
<dbReference type="GO" id="GO:0044027">
    <property type="term" value="P:negative regulation of gene expression via chromosomal CpG island methylation"/>
    <property type="evidence" value="ECO:0007669"/>
    <property type="project" value="TreeGrafter"/>
</dbReference>
<dbReference type="InterPro" id="IPR018117">
    <property type="entry name" value="C5_DNA_meth_AS"/>
</dbReference>
<keyword evidence="4" id="KW-0680">Restriction system</keyword>
<evidence type="ECO:0000256" key="3">
    <source>
        <dbReference type="ARBA" id="ARBA00022691"/>
    </source>
</evidence>
<dbReference type="InterPro" id="IPR050390">
    <property type="entry name" value="C5-Methyltransferase"/>
</dbReference>
<gene>
    <name evidence="9" type="ORF">HT123_05260</name>
</gene>
<reference evidence="9 10" key="1">
    <citation type="submission" date="2020-05" db="EMBL/GenBank/DDBJ databases">
        <title>Onion-isolated Pseudomonas sp.</title>
        <authorList>
            <person name="Fujikawa T."/>
            <person name="Sawada H."/>
        </authorList>
    </citation>
    <scope>NUCLEOTIDE SEQUENCE [LARGE SCALE GENOMIC DNA]</scope>
    <source>
        <strain evidence="9 10">MAFF 301512</strain>
    </source>
</reference>
<dbReference type="PRINTS" id="PR00105">
    <property type="entry name" value="C5METTRFRASE"/>
</dbReference>
<evidence type="ECO:0000256" key="7">
    <source>
        <dbReference type="RuleBase" id="RU000416"/>
    </source>
</evidence>